<reference evidence="8" key="1">
    <citation type="journal article" date="2021" name="ISME J.">
        <title>Evolutionary origin and ecological implication of a unique nif island in free-living Bradyrhizobium lineages.</title>
        <authorList>
            <person name="Tao J."/>
        </authorList>
    </citation>
    <scope>NUCLEOTIDE SEQUENCE [LARGE SCALE GENOMIC DNA]</scope>
    <source>
        <strain evidence="8">SZCCT0434</strain>
    </source>
</reference>
<evidence type="ECO:0000256" key="2">
    <source>
        <dbReference type="ARBA" id="ARBA00022475"/>
    </source>
</evidence>
<dbReference type="InterPro" id="IPR043428">
    <property type="entry name" value="LivM-like"/>
</dbReference>
<dbReference type="RefSeq" id="WP_212495237.1">
    <property type="nucleotide sequence ID" value="NZ_JAFCJH010000070.1"/>
</dbReference>
<feature type="transmembrane region" description="Helical" evidence="6">
    <location>
        <begin position="111"/>
        <end position="128"/>
    </location>
</feature>
<evidence type="ECO:0000313" key="7">
    <source>
        <dbReference type="EMBL" id="MBR0801095.1"/>
    </source>
</evidence>
<feature type="transmembrane region" description="Helical" evidence="6">
    <location>
        <begin position="279"/>
        <end position="304"/>
    </location>
</feature>
<dbReference type="EMBL" id="JAFCJH010000070">
    <property type="protein sequence ID" value="MBR0801095.1"/>
    <property type="molecule type" value="Genomic_DNA"/>
</dbReference>
<feature type="transmembrane region" description="Helical" evidence="6">
    <location>
        <begin position="35"/>
        <end position="51"/>
    </location>
</feature>
<proteinExistence type="predicted"/>
<sequence>MSVVARRGNTLVLAICVLIALPVVTRNAVWTDSAALLGIYALLALSVGLSYGQAGILTLSQAAFASLGAYAAAICTVRWGWPPLADLPVALLLPALIAFPVARLVARLSPLATALSTLAIGSIIAIAIRSADDFTGGYMGIAGVPSIGFVKAPASYAWLIWTMVVIVVFLYENLCHSAYGRALNVLRFDQARAAADGVNPPMLVSAAFAISSSIAGVSGWLYAHYISFVSPESLDAHLSISALLMAVVGGAEFILGPILGTLLLDGLTRLLPAAELQGVYYGIALIVILLVARRGIFGLIEGGLAQVRQLRRSRSGEVTALEIEASRP</sequence>
<evidence type="ECO:0000256" key="6">
    <source>
        <dbReference type="SAM" id="Phobius"/>
    </source>
</evidence>
<evidence type="ECO:0000313" key="8">
    <source>
        <dbReference type="Proteomes" id="UP001315278"/>
    </source>
</evidence>
<feature type="transmembrane region" description="Helical" evidence="6">
    <location>
        <begin position="157"/>
        <end position="179"/>
    </location>
</feature>
<dbReference type="Pfam" id="PF02653">
    <property type="entry name" value="BPD_transp_2"/>
    <property type="match status" value="1"/>
</dbReference>
<organism evidence="7 8">
    <name type="scientific">Bradyrhizobium jicamae</name>
    <dbReference type="NCBI Taxonomy" id="280332"/>
    <lineage>
        <taxon>Bacteria</taxon>
        <taxon>Pseudomonadati</taxon>
        <taxon>Pseudomonadota</taxon>
        <taxon>Alphaproteobacteria</taxon>
        <taxon>Hyphomicrobiales</taxon>
        <taxon>Nitrobacteraceae</taxon>
        <taxon>Bradyrhizobium</taxon>
    </lineage>
</organism>
<feature type="transmembrane region" description="Helical" evidence="6">
    <location>
        <begin position="202"/>
        <end position="226"/>
    </location>
</feature>
<feature type="transmembrane region" description="Helical" evidence="6">
    <location>
        <begin position="238"/>
        <end position="259"/>
    </location>
</feature>
<dbReference type="PANTHER" id="PTHR30482">
    <property type="entry name" value="HIGH-AFFINITY BRANCHED-CHAIN AMINO ACID TRANSPORT SYSTEM PERMEASE"/>
    <property type="match status" value="1"/>
</dbReference>
<keyword evidence="4 6" id="KW-1133">Transmembrane helix</keyword>
<evidence type="ECO:0000256" key="5">
    <source>
        <dbReference type="ARBA" id="ARBA00023136"/>
    </source>
</evidence>
<feature type="transmembrane region" description="Helical" evidence="6">
    <location>
        <begin position="87"/>
        <end position="106"/>
    </location>
</feature>
<comment type="caution">
    <text evidence="7">The sequence shown here is derived from an EMBL/GenBank/DDBJ whole genome shotgun (WGS) entry which is preliminary data.</text>
</comment>
<comment type="subcellular location">
    <subcellularLocation>
        <location evidence="1">Cell membrane</location>
        <topology evidence="1">Multi-pass membrane protein</topology>
    </subcellularLocation>
</comment>
<evidence type="ECO:0000256" key="4">
    <source>
        <dbReference type="ARBA" id="ARBA00022989"/>
    </source>
</evidence>
<keyword evidence="3 6" id="KW-0812">Transmembrane</keyword>
<accession>A0ABS5FW86</accession>
<evidence type="ECO:0000256" key="1">
    <source>
        <dbReference type="ARBA" id="ARBA00004651"/>
    </source>
</evidence>
<dbReference type="PANTHER" id="PTHR30482:SF10">
    <property type="entry name" value="HIGH-AFFINITY BRANCHED-CHAIN AMINO ACID TRANSPORT PROTEIN BRAE"/>
    <property type="match status" value="1"/>
</dbReference>
<name>A0ABS5FW86_9BRAD</name>
<keyword evidence="8" id="KW-1185">Reference proteome</keyword>
<dbReference type="CDD" id="cd06581">
    <property type="entry name" value="TM_PBP1_LivM_like"/>
    <property type="match status" value="1"/>
</dbReference>
<keyword evidence="5 6" id="KW-0472">Membrane</keyword>
<dbReference type="InterPro" id="IPR001851">
    <property type="entry name" value="ABC_transp_permease"/>
</dbReference>
<protein>
    <submittedName>
        <fullName evidence="7">Branched-chain amino acid ABC transporter permease</fullName>
    </submittedName>
</protein>
<evidence type="ECO:0000256" key="3">
    <source>
        <dbReference type="ARBA" id="ARBA00022692"/>
    </source>
</evidence>
<dbReference type="Proteomes" id="UP001315278">
    <property type="component" value="Unassembled WGS sequence"/>
</dbReference>
<gene>
    <name evidence="7" type="ORF">JQ615_37625</name>
</gene>
<keyword evidence="2" id="KW-1003">Cell membrane</keyword>